<comment type="caution">
    <text evidence="2">The sequence shown here is derived from an EMBL/GenBank/DDBJ whole genome shotgun (WGS) entry which is preliminary data.</text>
</comment>
<dbReference type="EMBL" id="LLXZ01000004">
    <property type="protein sequence ID" value="KRR15106.1"/>
    <property type="molecule type" value="Genomic_DNA"/>
</dbReference>
<dbReference type="InterPro" id="IPR000835">
    <property type="entry name" value="HTH_MarR-typ"/>
</dbReference>
<dbReference type="InterPro" id="IPR036390">
    <property type="entry name" value="WH_DNA-bd_sf"/>
</dbReference>
<dbReference type="SMART" id="SM00347">
    <property type="entry name" value="HTH_MARR"/>
    <property type="match status" value="1"/>
</dbReference>
<gene>
    <name evidence="2" type="ORF">CQ12_07440</name>
</gene>
<evidence type="ECO:0000259" key="1">
    <source>
        <dbReference type="PROSITE" id="PS50995"/>
    </source>
</evidence>
<dbReference type="PANTHER" id="PTHR33164:SF43">
    <property type="entry name" value="HTH-TYPE TRANSCRIPTIONAL REPRESSOR YETL"/>
    <property type="match status" value="1"/>
</dbReference>
<dbReference type="InterPro" id="IPR039422">
    <property type="entry name" value="MarR/SlyA-like"/>
</dbReference>
<dbReference type="RefSeq" id="WP_057833533.1">
    <property type="nucleotide sequence ID" value="NZ_LLXZ01000004.1"/>
</dbReference>
<feature type="domain" description="HTH marR-type" evidence="1">
    <location>
        <begin position="13"/>
        <end position="146"/>
    </location>
</feature>
<dbReference type="InterPro" id="IPR036388">
    <property type="entry name" value="WH-like_DNA-bd_sf"/>
</dbReference>
<protein>
    <submittedName>
        <fullName evidence="2">MarR family transcriptional regulator</fullName>
    </submittedName>
</protein>
<organism evidence="2 3">
    <name type="scientific">Bradyrhizobium jicamae</name>
    <dbReference type="NCBI Taxonomy" id="280332"/>
    <lineage>
        <taxon>Bacteria</taxon>
        <taxon>Pseudomonadati</taxon>
        <taxon>Pseudomonadota</taxon>
        <taxon>Alphaproteobacteria</taxon>
        <taxon>Hyphomicrobiales</taxon>
        <taxon>Nitrobacteraceae</taxon>
        <taxon>Bradyrhizobium</taxon>
    </lineage>
</organism>
<dbReference type="PROSITE" id="PS50995">
    <property type="entry name" value="HTH_MARR_2"/>
    <property type="match status" value="1"/>
</dbReference>
<dbReference type="SUPFAM" id="SSF46785">
    <property type="entry name" value="Winged helix' DNA-binding domain"/>
    <property type="match status" value="1"/>
</dbReference>
<reference evidence="2 3" key="1">
    <citation type="submission" date="2014-03" db="EMBL/GenBank/DDBJ databases">
        <title>Bradyrhizobium valentinum sp. nov., isolated from effective nodules of Lupinus mariae-josephae, a lupine endemic of basic-lime soils in Eastern Spain.</title>
        <authorList>
            <person name="Duran D."/>
            <person name="Rey L."/>
            <person name="Navarro A."/>
            <person name="Busquets A."/>
            <person name="Imperial J."/>
            <person name="Ruiz-Argueso T."/>
        </authorList>
    </citation>
    <scope>NUCLEOTIDE SEQUENCE [LARGE SCALE GENOMIC DNA]</scope>
    <source>
        <strain evidence="2 3">PAC68</strain>
    </source>
</reference>
<dbReference type="GO" id="GO:0006950">
    <property type="term" value="P:response to stress"/>
    <property type="evidence" value="ECO:0007669"/>
    <property type="project" value="TreeGrafter"/>
</dbReference>
<sequence length="152" mass="16354">MATKRHTSGGEALTDLVLAVFRLNGRLLAAGDSLVADLGLTSARWQVLGAIALSPTLQPVAWLARSMGLNRQGVQRIINEMRDDGLVELRPNPNHRRAHLVALTRRGQDAFSAATSLQAPWANALAKGITPNELAAASRTLKMLNERLDSAD</sequence>
<dbReference type="GO" id="GO:0003700">
    <property type="term" value="F:DNA-binding transcription factor activity"/>
    <property type="evidence" value="ECO:0007669"/>
    <property type="project" value="InterPro"/>
</dbReference>
<keyword evidence="3" id="KW-1185">Reference proteome</keyword>
<dbReference type="Proteomes" id="UP000050863">
    <property type="component" value="Unassembled WGS sequence"/>
</dbReference>
<proteinExistence type="predicted"/>
<evidence type="ECO:0000313" key="3">
    <source>
        <dbReference type="Proteomes" id="UP000050863"/>
    </source>
</evidence>
<dbReference type="STRING" id="280332.CQ12_07440"/>
<dbReference type="PANTHER" id="PTHR33164">
    <property type="entry name" value="TRANSCRIPTIONAL REGULATOR, MARR FAMILY"/>
    <property type="match status" value="1"/>
</dbReference>
<dbReference type="OrthoDB" id="5511415at2"/>
<dbReference type="AlphaFoldDB" id="A0A0R3M484"/>
<name>A0A0R3M484_9BRAD</name>
<dbReference type="Gene3D" id="1.10.10.10">
    <property type="entry name" value="Winged helix-like DNA-binding domain superfamily/Winged helix DNA-binding domain"/>
    <property type="match status" value="1"/>
</dbReference>
<accession>A0A0R3M484</accession>
<evidence type="ECO:0000313" key="2">
    <source>
        <dbReference type="EMBL" id="KRR15106.1"/>
    </source>
</evidence>
<dbReference type="Pfam" id="PF12802">
    <property type="entry name" value="MarR_2"/>
    <property type="match status" value="1"/>
</dbReference>